<feature type="transmembrane region" description="Helical" evidence="1">
    <location>
        <begin position="207"/>
        <end position="228"/>
    </location>
</feature>
<gene>
    <name evidence="2" type="ORF">WA026_003343</name>
</gene>
<feature type="transmembrane region" description="Helical" evidence="1">
    <location>
        <begin position="73"/>
        <end position="98"/>
    </location>
</feature>
<feature type="transmembrane region" description="Helical" evidence="1">
    <location>
        <begin position="42"/>
        <end position="61"/>
    </location>
</feature>
<evidence type="ECO:0000256" key="1">
    <source>
        <dbReference type="SAM" id="Phobius"/>
    </source>
</evidence>
<dbReference type="Proteomes" id="UP001431783">
    <property type="component" value="Unassembled WGS sequence"/>
</dbReference>
<keyword evidence="3" id="KW-1185">Reference proteome</keyword>
<keyword evidence="1" id="KW-0812">Transmembrane</keyword>
<proteinExistence type="predicted"/>
<feature type="transmembrane region" description="Helical" evidence="1">
    <location>
        <begin position="104"/>
        <end position="122"/>
    </location>
</feature>
<accession>A0AAW1TLV7</accession>
<feature type="transmembrane region" description="Helical" evidence="1">
    <location>
        <begin position="175"/>
        <end position="195"/>
    </location>
</feature>
<keyword evidence="1" id="KW-0472">Membrane</keyword>
<sequence length="296" mass="33514">MNVNYELLNQQKISSSLNILQEICNIYIIISVFAIGLESQTLHFYLVLILVAFLITAVLLLNKYVYLMKTNTAYLWIEFGYGFSNGILIAIMTTILVATSEKTTGYILIFITGYTNSILYFADALDKYRSAINSRKKVYWNRPVHVLLVTEGVENFDEMALKTEYLRTIPGTLKIFEIIFSFLGLLMSLLFDNYSGLYFDISRTYTFVSGIALLITGFLLIVNILGLDECMLPILQYQKYLYLILMMFVLSYSSIMLYNSTSKVLLVIGGVSGILLAVTFLVDGISGFNNDPLLPK</sequence>
<dbReference type="AlphaFoldDB" id="A0AAW1TLV7"/>
<dbReference type="EMBL" id="JARQZJ010000001">
    <property type="protein sequence ID" value="KAK9869593.1"/>
    <property type="molecule type" value="Genomic_DNA"/>
</dbReference>
<protein>
    <submittedName>
        <fullName evidence="2">Uncharacterized protein</fullName>
    </submittedName>
</protein>
<keyword evidence="1" id="KW-1133">Transmembrane helix</keyword>
<feature type="transmembrane region" description="Helical" evidence="1">
    <location>
        <begin position="264"/>
        <end position="282"/>
    </location>
</feature>
<name>A0AAW1TLV7_9CUCU</name>
<reference evidence="2 3" key="1">
    <citation type="submission" date="2023-03" db="EMBL/GenBank/DDBJ databases">
        <title>Genome insight into feeding habits of ladybird beetles.</title>
        <authorList>
            <person name="Li H.-S."/>
            <person name="Huang Y.-H."/>
            <person name="Pang H."/>
        </authorList>
    </citation>
    <scope>NUCLEOTIDE SEQUENCE [LARGE SCALE GENOMIC DNA]</scope>
    <source>
        <strain evidence="2">SYSU_2023b</strain>
        <tissue evidence="2">Whole body</tissue>
    </source>
</reference>
<feature type="transmembrane region" description="Helical" evidence="1">
    <location>
        <begin position="240"/>
        <end position="258"/>
    </location>
</feature>
<evidence type="ECO:0000313" key="2">
    <source>
        <dbReference type="EMBL" id="KAK9869593.1"/>
    </source>
</evidence>
<organism evidence="2 3">
    <name type="scientific">Henosepilachna vigintioctopunctata</name>
    <dbReference type="NCBI Taxonomy" id="420089"/>
    <lineage>
        <taxon>Eukaryota</taxon>
        <taxon>Metazoa</taxon>
        <taxon>Ecdysozoa</taxon>
        <taxon>Arthropoda</taxon>
        <taxon>Hexapoda</taxon>
        <taxon>Insecta</taxon>
        <taxon>Pterygota</taxon>
        <taxon>Neoptera</taxon>
        <taxon>Endopterygota</taxon>
        <taxon>Coleoptera</taxon>
        <taxon>Polyphaga</taxon>
        <taxon>Cucujiformia</taxon>
        <taxon>Coccinelloidea</taxon>
        <taxon>Coccinellidae</taxon>
        <taxon>Epilachninae</taxon>
        <taxon>Epilachnini</taxon>
        <taxon>Henosepilachna</taxon>
    </lineage>
</organism>
<comment type="caution">
    <text evidence="2">The sequence shown here is derived from an EMBL/GenBank/DDBJ whole genome shotgun (WGS) entry which is preliminary data.</text>
</comment>
<feature type="transmembrane region" description="Helical" evidence="1">
    <location>
        <begin position="17"/>
        <end position="36"/>
    </location>
</feature>
<evidence type="ECO:0000313" key="3">
    <source>
        <dbReference type="Proteomes" id="UP001431783"/>
    </source>
</evidence>